<comment type="caution">
    <text evidence="1">The sequence shown here is derived from an EMBL/GenBank/DDBJ whole genome shotgun (WGS) entry which is preliminary data.</text>
</comment>
<gene>
    <name evidence="1" type="ORF">D9756_005172</name>
</gene>
<evidence type="ECO:0008006" key="3">
    <source>
        <dbReference type="Google" id="ProtNLM"/>
    </source>
</evidence>
<keyword evidence="2" id="KW-1185">Reference proteome</keyword>
<dbReference type="EMBL" id="JAACJO010000003">
    <property type="protein sequence ID" value="KAF5361094.1"/>
    <property type="molecule type" value="Genomic_DNA"/>
</dbReference>
<organism evidence="1 2">
    <name type="scientific">Leucocoprinus leucothites</name>
    <dbReference type="NCBI Taxonomy" id="201217"/>
    <lineage>
        <taxon>Eukaryota</taxon>
        <taxon>Fungi</taxon>
        <taxon>Dikarya</taxon>
        <taxon>Basidiomycota</taxon>
        <taxon>Agaricomycotina</taxon>
        <taxon>Agaricomycetes</taxon>
        <taxon>Agaricomycetidae</taxon>
        <taxon>Agaricales</taxon>
        <taxon>Agaricineae</taxon>
        <taxon>Agaricaceae</taxon>
        <taxon>Leucocoprinus</taxon>
    </lineage>
</organism>
<reference evidence="1 2" key="1">
    <citation type="journal article" date="2020" name="ISME J.">
        <title>Uncovering the hidden diversity of litter-decomposition mechanisms in mushroom-forming fungi.</title>
        <authorList>
            <person name="Floudas D."/>
            <person name="Bentzer J."/>
            <person name="Ahren D."/>
            <person name="Johansson T."/>
            <person name="Persson P."/>
            <person name="Tunlid A."/>
        </authorList>
    </citation>
    <scope>NUCLEOTIDE SEQUENCE [LARGE SCALE GENOMIC DNA]</scope>
    <source>
        <strain evidence="1 2">CBS 146.42</strain>
    </source>
</reference>
<dbReference type="PANTHER" id="PTHR43591">
    <property type="entry name" value="METHYLTRANSFERASE"/>
    <property type="match status" value="1"/>
</dbReference>
<evidence type="ECO:0000313" key="2">
    <source>
        <dbReference type="Proteomes" id="UP000559027"/>
    </source>
</evidence>
<dbReference type="InterPro" id="IPR029063">
    <property type="entry name" value="SAM-dependent_MTases_sf"/>
</dbReference>
<evidence type="ECO:0000313" key="1">
    <source>
        <dbReference type="EMBL" id="KAF5361094.1"/>
    </source>
</evidence>
<dbReference type="GO" id="GO:0008168">
    <property type="term" value="F:methyltransferase activity"/>
    <property type="evidence" value="ECO:0007669"/>
    <property type="project" value="TreeGrafter"/>
</dbReference>
<dbReference type="Pfam" id="PF13489">
    <property type="entry name" value="Methyltransf_23"/>
    <property type="match status" value="1"/>
</dbReference>
<dbReference type="PANTHER" id="PTHR43591:SF24">
    <property type="entry name" value="2-METHOXY-6-POLYPRENYL-1,4-BENZOQUINOL METHYLASE, MITOCHONDRIAL"/>
    <property type="match status" value="1"/>
</dbReference>
<dbReference type="Proteomes" id="UP000559027">
    <property type="component" value="Unassembled WGS sequence"/>
</dbReference>
<proteinExistence type="predicted"/>
<accession>A0A8H5GA37</accession>
<protein>
    <recommendedName>
        <fullName evidence="3">S-adenosyl-L-methionine-dependent methyltransferase</fullName>
    </recommendedName>
</protein>
<sequence length="284" mass="31999">MTAKHTEAEIQGKLYFLPSDNDERKRLVGQHNLILNGIGRKHIHAPVDLGSIGALLEIGTGTGIWLEEVAKQLPGTAEIIGVDISSNLFPLSPPSNVSFQQQSVLDLPKEWTNKFDFIHQRLLILALRSEQWPVALGEIYRVLKPGGWFQLYEIFGWENCGPAQARMNELQILMYESRGIYGFWGSEGTQWETFVKEAGFTNIQVTWHGWPMGKWAGEEGFLGGKCHLEYIKACKMPILGAGIVSGSEVYDELVEEVEKELDSRYGMRNRCIMICGQKPMIVDE</sequence>
<dbReference type="CDD" id="cd02440">
    <property type="entry name" value="AdoMet_MTases"/>
    <property type="match status" value="1"/>
</dbReference>
<dbReference type="OrthoDB" id="184880at2759"/>
<dbReference type="AlphaFoldDB" id="A0A8H5GA37"/>
<dbReference type="Gene3D" id="3.40.50.150">
    <property type="entry name" value="Vaccinia Virus protein VP39"/>
    <property type="match status" value="1"/>
</dbReference>
<dbReference type="SUPFAM" id="SSF53335">
    <property type="entry name" value="S-adenosyl-L-methionine-dependent methyltransferases"/>
    <property type="match status" value="1"/>
</dbReference>
<name>A0A8H5GA37_9AGAR</name>